<evidence type="ECO:0000256" key="2">
    <source>
        <dbReference type="PROSITE-ProRule" id="PRU00339"/>
    </source>
</evidence>
<dbReference type="Proteomes" id="UP001204833">
    <property type="component" value="Unassembled WGS sequence"/>
</dbReference>
<dbReference type="InterPro" id="IPR011990">
    <property type="entry name" value="TPR-like_helical_dom_sf"/>
</dbReference>
<feature type="compositionally biased region" description="Basic and acidic residues" evidence="3">
    <location>
        <begin position="167"/>
        <end position="180"/>
    </location>
</feature>
<dbReference type="SUPFAM" id="SSF48452">
    <property type="entry name" value="TPR-like"/>
    <property type="match status" value="1"/>
</dbReference>
<dbReference type="InterPro" id="IPR007052">
    <property type="entry name" value="CS_dom"/>
</dbReference>
<evidence type="ECO:0000259" key="5">
    <source>
        <dbReference type="PROSITE" id="PS51203"/>
    </source>
</evidence>
<accession>A0AAD5BC11</accession>
<feature type="region of interest" description="Disordered" evidence="3">
    <location>
        <begin position="365"/>
        <end position="385"/>
    </location>
</feature>
<dbReference type="Pfam" id="PF05002">
    <property type="entry name" value="SGS"/>
    <property type="match status" value="1"/>
</dbReference>
<dbReference type="PANTHER" id="PTHR45862">
    <property type="entry name" value="PROTEIN SGT1 HOMOLOG"/>
    <property type="match status" value="1"/>
</dbReference>
<dbReference type="EMBL" id="JAIHNG010000139">
    <property type="protein sequence ID" value="KAI5953740.1"/>
    <property type="molecule type" value="Genomic_DNA"/>
</dbReference>
<feature type="compositionally biased region" description="Acidic residues" evidence="3">
    <location>
        <begin position="135"/>
        <end position="149"/>
    </location>
</feature>
<dbReference type="GO" id="GO:0051087">
    <property type="term" value="F:protein-folding chaperone binding"/>
    <property type="evidence" value="ECO:0007669"/>
    <property type="project" value="InterPro"/>
</dbReference>
<organism evidence="6 7">
    <name type="scientific">Candida theae</name>
    <dbReference type="NCBI Taxonomy" id="1198502"/>
    <lineage>
        <taxon>Eukaryota</taxon>
        <taxon>Fungi</taxon>
        <taxon>Dikarya</taxon>
        <taxon>Ascomycota</taxon>
        <taxon>Saccharomycotina</taxon>
        <taxon>Pichiomycetes</taxon>
        <taxon>Debaryomycetaceae</taxon>
        <taxon>Candida/Lodderomyces clade</taxon>
        <taxon>Candida</taxon>
    </lineage>
</organism>
<evidence type="ECO:0000313" key="7">
    <source>
        <dbReference type="Proteomes" id="UP001204833"/>
    </source>
</evidence>
<dbReference type="CDD" id="cd06466">
    <property type="entry name" value="p23_CS_SGT1_like"/>
    <property type="match status" value="1"/>
</dbReference>
<dbReference type="InterPro" id="IPR044563">
    <property type="entry name" value="Sgt1-like"/>
</dbReference>
<dbReference type="Gene3D" id="1.25.40.10">
    <property type="entry name" value="Tetratricopeptide repeat domain"/>
    <property type="match status" value="1"/>
</dbReference>
<dbReference type="AlphaFoldDB" id="A0AAD5BC11"/>
<feature type="region of interest" description="Disordered" evidence="3">
    <location>
        <begin position="285"/>
        <end position="304"/>
    </location>
</feature>
<dbReference type="InterPro" id="IPR008978">
    <property type="entry name" value="HSP20-like_chaperone"/>
</dbReference>
<evidence type="ECO:0000256" key="3">
    <source>
        <dbReference type="SAM" id="MobiDB-lite"/>
    </source>
</evidence>
<evidence type="ECO:0000256" key="1">
    <source>
        <dbReference type="ARBA" id="ARBA00008509"/>
    </source>
</evidence>
<dbReference type="SMART" id="SM00028">
    <property type="entry name" value="TPR"/>
    <property type="match status" value="3"/>
</dbReference>
<comment type="similarity">
    <text evidence="1">Belongs to the SGT1 family.</text>
</comment>
<gene>
    <name evidence="6" type="ORF">KGF57_003949</name>
</gene>
<keyword evidence="7" id="KW-1185">Reference proteome</keyword>
<protein>
    <submittedName>
        <fullName evidence="6">SGT1</fullName>
    </submittedName>
</protein>
<dbReference type="PROSITE" id="PS51048">
    <property type="entry name" value="SGS"/>
    <property type="match status" value="1"/>
</dbReference>
<sequence length="385" mass="44214">MAIEKLIKQGDEAIKSKDFLAAIQLFSQAIKENPQAFQAFLKRSVAYQKLKNLDQAKGDISTAFTIANERGRRADIGLCYFKLALVYYQEKKLKMALSQFNKAQEYDCKESTIEFWKNKCEFDLKNHPEWNVEESDDDVFQTDDQDVVEEEKKDVPKIEELGDNEMEEKKPDGKSAEKGKTLTSSTNVDVINKIAPLNVKIRDDWYQTNDEIIITIYAKSVKEEKLNVNFEAESVSISFPGANGSEYNYNLDPLYAEIEVAESKYKLYSTKLEITLKKKAPGKWSSLEKEQASKTQEEADATAYPTSSKKKINWNNFKVDDDKDGEQKDFFQTLFKGMDEDSRRAMMKSYVQSNGTVLTTNWEEARNKEFETSPPDGMEAKKWSV</sequence>
<keyword evidence="2" id="KW-0802">TPR repeat</keyword>
<evidence type="ECO:0000313" key="6">
    <source>
        <dbReference type="EMBL" id="KAI5953740.1"/>
    </source>
</evidence>
<feature type="domain" description="CS" evidence="5">
    <location>
        <begin position="198"/>
        <end position="288"/>
    </location>
</feature>
<feature type="compositionally biased region" description="Basic and acidic residues" evidence="3">
    <location>
        <begin position="286"/>
        <end position="297"/>
    </location>
</feature>
<comment type="caution">
    <text evidence="6">The sequence shown here is derived from an EMBL/GenBank/DDBJ whole genome shotgun (WGS) entry which is preliminary data.</text>
</comment>
<dbReference type="InterPro" id="IPR019734">
    <property type="entry name" value="TPR_rpt"/>
</dbReference>
<dbReference type="InterPro" id="IPR007699">
    <property type="entry name" value="SGS_dom"/>
</dbReference>
<evidence type="ECO:0000259" key="4">
    <source>
        <dbReference type="PROSITE" id="PS51048"/>
    </source>
</evidence>
<feature type="compositionally biased region" description="Basic and acidic residues" evidence="3">
    <location>
        <begin position="150"/>
        <end position="160"/>
    </location>
</feature>
<feature type="domain" description="SGS" evidence="4">
    <location>
        <begin position="273"/>
        <end position="385"/>
    </location>
</feature>
<dbReference type="Pfam" id="PF04969">
    <property type="entry name" value="CS"/>
    <property type="match status" value="1"/>
</dbReference>
<dbReference type="PROSITE" id="PS51203">
    <property type="entry name" value="CS"/>
    <property type="match status" value="1"/>
</dbReference>
<dbReference type="RefSeq" id="XP_051607524.1">
    <property type="nucleotide sequence ID" value="XM_051753419.1"/>
</dbReference>
<proteinExistence type="inferred from homology"/>
<dbReference type="SUPFAM" id="SSF49764">
    <property type="entry name" value="HSP20-like chaperones"/>
    <property type="match status" value="1"/>
</dbReference>
<dbReference type="PROSITE" id="PS50005">
    <property type="entry name" value="TPR"/>
    <property type="match status" value="1"/>
</dbReference>
<dbReference type="Gene3D" id="2.60.40.790">
    <property type="match status" value="1"/>
</dbReference>
<feature type="region of interest" description="Disordered" evidence="3">
    <location>
        <begin position="135"/>
        <end position="181"/>
    </location>
</feature>
<dbReference type="GeneID" id="76152007"/>
<name>A0AAD5BC11_9ASCO</name>
<reference evidence="6 7" key="1">
    <citation type="journal article" date="2022" name="DNA Res.">
        <title>Genome analysis of five recently described species of the CUG-Ser clade uncovers Candida theae as a new hybrid lineage with pathogenic potential in the Candida parapsilosis species complex.</title>
        <authorList>
            <person name="Mixao V."/>
            <person name="Del Olmo V."/>
            <person name="Hegedusova E."/>
            <person name="Saus E."/>
            <person name="Pryszcz L."/>
            <person name="Cillingova A."/>
            <person name="Nosek J."/>
            <person name="Gabaldon T."/>
        </authorList>
    </citation>
    <scope>NUCLEOTIDE SEQUENCE [LARGE SCALE GENOMIC DNA]</scope>
    <source>
        <strain evidence="6 7">CBS 12239</strain>
    </source>
</reference>
<feature type="repeat" description="TPR" evidence="2">
    <location>
        <begin position="3"/>
        <end position="36"/>
    </location>
</feature>